<dbReference type="FunFam" id="3.40.50.970:FF:000022">
    <property type="entry name" value="2-oxoglutarate ferredoxin oxidoreductase alpha subunit"/>
    <property type="match status" value="1"/>
</dbReference>
<dbReference type="InterPro" id="IPR002880">
    <property type="entry name" value="Pyrv_Fd/Flavodoxin_OxRdtase_N"/>
</dbReference>
<dbReference type="Pfam" id="PF01558">
    <property type="entry name" value="POR"/>
    <property type="match status" value="1"/>
</dbReference>
<evidence type="ECO:0000256" key="2">
    <source>
        <dbReference type="SAM" id="MobiDB-lite"/>
    </source>
</evidence>
<reference evidence="5 6" key="2">
    <citation type="submission" date="2019-01" db="EMBL/GenBank/DDBJ databases">
        <title>Tautonia sociabilis, a novel thermotolerant planctomycete of Isosphaeraceae family, isolated from a 4000 m deep subterranean habitat.</title>
        <authorList>
            <person name="Kovaleva O.L."/>
            <person name="Elcheninov A.G."/>
            <person name="Van Heerden E."/>
            <person name="Toshchakov S.V."/>
            <person name="Novikov A."/>
            <person name="Bonch-Osmolovskaya E.A."/>
            <person name="Kublanov I.V."/>
        </authorList>
    </citation>
    <scope>NUCLEOTIDE SEQUENCE [LARGE SCALE GENOMIC DNA]</scope>
    <source>
        <strain evidence="5 6">GM2012</strain>
    </source>
</reference>
<evidence type="ECO:0000313" key="5">
    <source>
        <dbReference type="EMBL" id="RUL89162.1"/>
    </source>
</evidence>
<protein>
    <submittedName>
        <fullName evidence="5">2-oxoacid:acceptor oxidoreductase subunit alpha</fullName>
    </submittedName>
</protein>
<dbReference type="PANTHER" id="PTHR32154">
    <property type="entry name" value="PYRUVATE-FLAVODOXIN OXIDOREDUCTASE-RELATED"/>
    <property type="match status" value="1"/>
</dbReference>
<dbReference type="SUPFAM" id="SSF53323">
    <property type="entry name" value="Pyruvate-ferredoxin oxidoreductase, PFOR, domain III"/>
    <property type="match status" value="1"/>
</dbReference>
<dbReference type="InterPro" id="IPR002869">
    <property type="entry name" value="Pyrv_flavodox_OxRed_cen"/>
</dbReference>
<comment type="caution">
    <text evidence="5">The sequence shown here is derived from an EMBL/GenBank/DDBJ whole genome shotgun (WGS) entry which is preliminary data.</text>
</comment>
<evidence type="ECO:0000313" key="6">
    <source>
        <dbReference type="Proteomes" id="UP000280296"/>
    </source>
</evidence>
<dbReference type="Gene3D" id="3.40.50.920">
    <property type="match status" value="1"/>
</dbReference>
<name>A0A432MP28_9BACT</name>
<dbReference type="CDD" id="cd07034">
    <property type="entry name" value="TPP_PYR_PFOR_IOR-alpha_like"/>
    <property type="match status" value="1"/>
</dbReference>
<dbReference type="PANTHER" id="PTHR32154:SF29">
    <property type="entry name" value="BLR6743 PROTEIN"/>
    <property type="match status" value="1"/>
</dbReference>
<evidence type="ECO:0000256" key="1">
    <source>
        <dbReference type="ARBA" id="ARBA00023002"/>
    </source>
</evidence>
<keyword evidence="6" id="KW-1185">Reference proteome</keyword>
<feature type="region of interest" description="Disordered" evidence="2">
    <location>
        <begin position="1"/>
        <end position="21"/>
    </location>
</feature>
<dbReference type="Pfam" id="PF01855">
    <property type="entry name" value="POR_N"/>
    <property type="match status" value="1"/>
</dbReference>
<dbReference type="AlphaFoldDB" id="A0A432MP28"/>
<proteinExistence type="predicted"/>
<dbReference type="SUPFAM" id="SSF52922">
    <property type="entry name" value="TK C-terminal domain-like"/>
    <property type="match status" value="1"/>
</dbReference>
<organism evidence="5 6">
    <name type="scientific">Tautonia sociabilis</name>
    <dbReference type="NCBI Taxonomy" id="2080755"/>
    <lineage>
        <taxon>Bacteria</taxon>
        <taxon>Pseudomonadati</taxon>
        <taxon>Planctomycetota</taxon>
        <taxon>Planctomycetia</taxon>
        <taxon>Isosphaerales</taxon>
        <taxon>Isosphaeraceae</taxon>
        <taxon>Tautonia</taxon>
    </lineage>
</organism>
<dbReference type="InterPro" id="IPR050722">
    <property type="entry name" value="Pyruvate:ferred/Flavod_OxRd"/>
</dbReference>
<evidence type="ECO:0000259" key="4">
    <source>
        <dbReference type="Pfam" id="PF01855"/>
    </source>
</evidence>
<dbReference type="OrthoDB" id="9794954at2"/>
<feature type="region of interest" description="Disordered" evidence="2">
    <location>
        <begin position="629"/>
        <end position="652"/>
    </location>
</feature>
<dbReference type="InterPro" id="IPR009014">
    <property type="entry name" value="Transketo_C/PFOR_II"/>
</dbReference>
<dbReference type="Gene3D" id="3.40.50.970">
    <property type="match status" value="1"/>
</dbReference>
<dbReference type="Gene3D" id="3.40.920.10">
    <property type="entry name" value="Pyruvate-ferredoxin oxidoreductase, PFOR, domain III"/>
    <property type="match status" value="1"/>
</dbReference>
<feature type="domain" description="Pyruvate flavodoxin/ferredoxin oxidoreductase pyrimidine binding" evidence="4">
    <location>
        <begin position="246"/>
        <end position="407"/>
    </location>
</feature>
<dbReference type="InterPro" id="IPR029061">
    <property type="entry name" value="THDP-binding"/>
</dbReference>
<dbReference type="Proteomes" id="UP000280296">
    <property type="component" value="Unassembled WGS sequence"/>
</dbReference>
<dbReference type="EMBL" id="RYZH01000004">
    <property type="protein sequence ID" value="RUL89162.1"/>
    <property type="molecule type" value="Genomic_DNA"/>
</dbReference>
<reference evidence="5 6" key="1">
    <citation type="submission" date="2018-12" db="EMBL/GenBank/DDBJ databases">
        <authorList>
            <person name="Toschakov S.V."/>
        </authorList>
    </citation>
    <scope>NUCLEOTIDE SEQUENCE [LARGE SCALE GENOMIC DNA]</scope>
    <source>
        <strain evidence="5 6">GM2012</strain>
    </source>
</reference>
<feature type="domain" description="Pyruvate/ketoisovalerate oxidoreductase catalytic" evidence="3">
    <location>
        <begin position="36"/>
        <end position="208"/>
    </location>
</feature>
<keyword evidence="1" id="KW-0560">Oxidoreductase</keyword>
<dbReference type="SUPFAM" id="SSF52518">
    <property type="entry name" value="Thiamin diphosphate-binding fold (THDP-binding)"/>
    <property type="match status" value="1"/>
</dbReference>
<dbReference type="GO" id="GO:0016903">
    <property type="term" value="F:oxidoreductase activity, acting on the aldehyde or oxo group of donors"/>
    <property type="evidence" value="ECO:0007669"/>
    <property type="project" value="InterPro"/>
</dbReference>
<dbReference type="InterPro" id="IPR019752">
    <property type="entry name" value="Pyrv/ketoisovalerate_OxRed_cat"/>
</dbReference>
<evidence type="ECO:0000259" key="3">
    <source>
        <dbReference type="Pfam" id="PF01558"/>
    </source>
</evidence>
<dbReference type="RefSeq" id="WP_126723897.1">
    <property type="nucleotide sequence ID" value="NZ_RYZH01000004.1"/>
</dbReference>
<sequence>MASVTTAPPAPSARREGSTASRSVNDLAIRVGTVNGSGSQSSNLVLLRALNHMGIPCSGKNIFPSNIEGLPTWFHLRASARGYVAHRQDVSILVCMNEQTAADDIRRVAPGAVVIYRDDFKEDVSGLRDDVRMIAVPFQKLVEEAYPNDGTKSYRETLRKVINMVYVGVVAYVTGIELEAVEHGIRREFPGRKAKAGEVNIRAAQAGFGWAAEHLGSEPFACRVERMDATLGQILVDGNRASALGAVFGGASVMTWYPITPSSSLAEAAEEYFKRTRENGDGRKTFAVVQAEDELAAIGMAVGAGWAGARAITATSGPGISLMTEFVGLAYFAEIPVTIIDVQRMGPSTGLPTRTSQGDILKLHLLGHGDCRHPVLIPGSVKECFELTGEAIDLAQRFQTPVFVATDLDLGMNLWLSEPFPYPTRPLQRGKVLDAVDLQRRGGFGRYRDVDGDGVCYRTLPGTEHPAAAYFTRGTGHNESSGYSERPEDWRRNLDRLTRKLETARAELPRPVIAIEPGAKVGLIAYGSTDPAAIEARDLLRAAGVPVSYCRIRALPAADSVAEFVSKCDRVYVIEQNRDGQLCMLLRATLEGSLDDRLFSITHYNGIPIAAGDIVGPVLDWERNFQEHHIPSAQPSPPDPRGNGEGPVVSTE</sequence>
<dbReference type="InterPro" id="IPR022367">
    <property type="entry name" value="2-oxoacid/accept_OxRdtase_asu"/>
</dbReference>
<gene>
    <name evidence="5" type="ORF">TsocGM_03335</name>
</gene>
<dbReference type="NCBIfam" id="TIGR03710">
    <property type="entry name" value="OAFO_sf"/>
    <property type="match status" value="1"/>
</dbReference>
<dbReference type="GO" id="GO:0006979">
    <property type="term" value="P:response to oxidative stress"/>
    <property type="evidence" value="ECO:0007669"/>
    <property type="project" value="TreeGrafter"/>
</dbReference>
<accession>A0A432MP28</accession>